<dbReference type="PANTHER" id="PTHR32039:SF7">
    <property type="entry name" value="COMPETENCE PROTEIN COMM"/>
    <property type="match status" value="1"/>
</dbReference>
<dbReference type="SMART" id="SM00382">
    <property type="entry name" value="AAA"/>
    <property type="match status" value="1"/>
</dbReference>
<reference evidence="3" key="1">
    <citation type="journal article" date="2020" name="mSystems">
        <title>Genome- and Community-Level Interaction Insights into Carbon Utilization and Element Cycling Functions of Hydrothermarchaeota in Hydrothermal Sediment.</title>
        <authorList>
            <person name="Zhou Z."/>
            <person name="Liu Y."/>
            <person name="Xu W."/>
            <person name="Pan J."/>
            <person name="Luo Z.H."/>
            <person name="Li M."/>
        </authorList>
    </citation>
    <scope>NUCLEOTIDE SEQUENCE [LARGE SCALE GENOMIC DNA]</scope>
    <source>
        <strain evidence="3">SpSt-754</strain>
    </source>
</reference>
<dbReference type="Pfam" id="PF13541">
    <property type="entry name" value="ChlI"/>
    <property type="match status" value="1"/>
</dbReference>
<dbReference type="SUPFAM" id="SSF52540">
    <property type="entry name" value="P-loop containing nucleoside triphosphate hydrolases"/>
    <property type="match status" value="1"/>
</dbReference>
<dbReference type="Gene3D" id="3.40.50.300">
    <property type="entry name" value="P-loop containing nucleotide triphosphate hydrolases"/>
    <property type="match status" value="1"/>
</dbReference>
<dbReference type="InterPro" id="IPR000523">
    <property type="entry name" value="Mg_chelatse_chII-like_cat_dom"/>
</dbReference>
<name>A0A7V3KPN0_UNCW3</name>
<protein>
    <submittedName>
        <fullName evidence="3">ATP-binding protein</fullName>
    </submittedName>
</protein>
<comment type="similarity">
    <text evidence="1">Belongs to the Mg-chelatase subunits D/I family. ComM subfamily.</text>
</comment>
<dbReference type="Pfam" id="PF13335">
    <property type="entry name" value="Mg_chelatase_C"/>
    <property type="match status" value="1"/>
</dbReference>
<dbReference type="Gene3D" id="3.30.230.10">
    <property type="match status" value="1"/>
</dbReference>
<evidence type="ECO:0000313" key="3">
    <source>
        <dbReference type="EMBL" id="HGB36578.1"/>
    </source>
</evidence>
<accession>A0A7V3KPN0</accession>
<comment type="caution">
    <text evidence="3">The sequence shown here is derived from an EMBL/GenBank/DDBJ whole genome shotgun (WGS) entry which is preliminary data.</text>
</comment>
<proteinExistence type="inferred from homology"/>
<organism evidence="3">
    <name type="scientific">candidate division WOR-3 bacterium</name>
    <dbReference type="NCBI Taxonomy" id="2052148"/>
    <lineage>
        <taxon>Bacteria</taxon>
        <taxon>Bacteria division WOR-3</taxon>
    </lineage>
</organism>
<dbReference type="SUPFAM" id="SSF54211">
    <property type="entry name" value="Ribosomal protein S5 domain 2-like"/>
    <property type="match status" value="1"/>
</dbReference>
<dbReference type="InterPro" id="IPR004482">
    <property type="entry name" value="Mg_chelat-rel"/>
</dbReference>
<dbReference type="EMBL" id="DTGD01000254">
    <property type="protein sequence ID" value="HGB36578.1"/>
    <property type="molecule type" value="Genomic_DNA"/>
</dbReference>
<gene>
    <name evidence="3" type="ORF">ENV38_06720</name>
</gene>
<dbReference type="PANTHER" id="PTHR32039">
    <property type="entry name" value="MAGNESIUM-CHELATASE SUBUNIT CHLI"/>
    <property type="match status" value="1"/>
</dbReference>
<dbReference type="InterPro" id="IPR027417">
    <property type="entry name" value="P-loop_NTPase"/>
</dbReference>
<dbReference type="InterPro" id="IPR014721">
    <property type="entry name" value="Ribsml_uS5_D2-typ_fold_subgr"/>
</dbReference>
<dbReference type="Pfam" id="PF01078">
    <property type="entry name" value="Mg_chelatase"/>
    <property type="match status" value="1"/>
</dbReference>
<evidence type="ECO:0000256" key="1">
    <source>
        <dbReference type="ARBA" id="ARBA00006354"/>
    </source>
</evidence>
<dbReference type="GO" id="GO:0005524">
    <property type="term" value="F:ATP binding"/>
    <property type="evidence" value="ECO:0007669"/>
    <property type="project" value="UniProtKB-KW"/>
</dbReference>
<feature type="domain" description="AAA+ ATPase" evidence="2">
    <location>
        <begin position="212"/>
        <end position="395"/>
    </location>
</feature>
<dbReference type="AlphaFoldDB" id="A0A7V3KPN0"/>
<dbReference type="InterPro" id="IPR020568">
    <property type="entry name" value="Ribosomal_Su5_D2-typ_SF"/>
</dbReference>
<dbReference type="InterPro" id="IPR003593">
    <property type="entry name" value="AAA+_ATPase"/>
</dbReference>
<sequence length="511" mass="56555">MVSRVFSGTVIGIDGVLISVEVDISTGMPGFNIVGLPESAVKEAKERVVAAIRNSGYQVPPRKVTVNLAPADIRKEGTAFDLPIAIAVLKAYGFVKSEVNHMVVGELSLDGKVRQVKGVLPLSLSLKNYSHLDGIIVPYENKDEASLCKTSKVYPVKTLVEAVQFLNGEVYIEPNVFDVETVFQLESIEDVDFKDVKGQEHAKRALEVAAAGGHNVLMIGPPGSGKTMLARRIPSILPPMTLEEALETTKIYSVAGLLPKDSPLVSRRPFRSPHHTISDIGLVGGGVNPRPGEVSLAHNGVLFLDELPEFNRSALEVLRQPLEDGHVVITRAKNSVSYPSRFMLVAAMNPCPCGYYGDPFHQCTCAPSSILKYRSRISGPLLDRIDIQIEVPALRFEHLRGLEDGEDSKTIRERVIKAREIQLWRFKGKKRMYCNAHMDSRTIKEVCKLDDKCEEILKIAIEKFGFSARTYFRILKVARTIADLEGSAEITPKCVQEAIHYRIFDKRALLQ</sequence>
<dbReference type="InterPro" id="IPR045006">
    <property type="entry name" value="CHLI-like"/>
</dbReference>
<keyword evidence="3" id="KW-0067">ATP-binding</keyword>
<dbReference type="NCBIfam" id="TIGR00368">
    <property type="entry name" value="YifB family Mg chelatase-like AAA ATPase"/>
    <property type="match status" value="1"/>
</dbReference>
<evidence type="ECO:0000259" key="2">
    <source>
        <dbReference type="SMART" id="SM00382"/>
    </source>
</evidence>
<dbReference type="CDD" id="cd00009">
    <property type="entry name" value="AAA"/>
    <property type="match status" value="1"/>
</dbReference>
<dbReference type="InterPro" id="IPR025158">
    <property type="entry name" value="Mg_chelat-rel_C"/>
</dbReference>
<keyword evidence="3" id="KW-0547">Nucleotide-binding</keyword>